<gene>
    <name evidence="4" type="ORF">Tco_1045398</name>
</gene>
<dbReference type="Gene3D" id="3.50.7.10">
    <property type="entry name" value="GroEL"/>
    <property type="match status" value="1"/>
</dbReference>
<sequence length="290" mass="31301">MPNAGTTCATVLTQAIFTEGCKSVAAGVNVMDLRSGITMAVNAVIADLKSQAVMISTPEEITQVCAIKSPGFGDNRRANLEDIAVLTGGEGRFVTREYSSGNERINLNPNTKEKCSLRALLEATPKIHLLAREPISGLNGMYAQVDGLGQEYIHLAEKVTGEAYQVLSDPDKREAYEKNGKAGVQELSPLILGISIMGRMEICITYSLSRPYSESNTVFHCAPLRQVLYHVIFGLTGSVSIPYSIQFTRDVWFLLSKGVCGFSTGVWLLLSKCAFGCCMLSLNGCLDAAI</sequence>
<comment type="caution">
    <text evidence="4">The sequence shown here is derived from an EMBL/GenBank/DDBJ whole genome shotgun (WGS) entry which is preliminary data.</text>
</comment>
<proteinExistence type="inferred from homology"/>
<dbReference type="PANTHER" id="PTHR45633">
    <property type="entry name" value="60 KDA HEAT SHOCK PROTEIN, MITOCHONDRIAL"/>
    <property type="match status" value="1"/>
</dbReference>
<keyword evidence="3" id="KW-0472">Membrane</keyword>
<dbReference type="InterPro" id="IPR001844">
    <property type="entry name" value="Cpn60/GroEL"/>
</dbReference>
<dbReference type="SUPFAM" id="SSF52029">
    <property type="entry name" value="GroEL apical domain-like"/>
    <property type="match status" value="1"/>
</dbReference>
<keyword evidence="3" id="KW-0812">Transmembrane</keyword>
<keyword evidence="5" id="KW-1185">Reference proteome</keyword>
<dbReference type="SUPFAM" id="SSF48592">
    <property type="entry name" value="GroEL equatorial domain-like"/>
    <property type="match status" value="1"/>
</dbReference>
<accession>A0ABQ5GSM7</accession>
<protein>
    <submittedName>
        <fullName evidence="4">Chaperonin CPN60-like protein 2, mitochondrial</fullName>
    </submittedName>
</protein>
<keyword evidence="2" id="KW-0143">Chaperone</keyword>
<dbReference type="Gene3D" id="1.10.560.10">
    <property type="entry name" value="GroEL-like equatorial domain"/>
    <property type="match status" value="1"/>
</dbReference>
<evidence type="ECO:0000256" key="1">
    <source>
        <dbReference type="ARBA" id="ARBA00006607"/>
    </source>
</evidence>
<feature type="transmembrane region" description="Helical" evidence="3">
    <location>
        <begin position="227"/>
        <end position="245"/>
    </location>
</feature>
<dbReference type="EMBL" id="BQNB010018824">
    <property type="protein sequence ID" value="GJT78673.1"/>
    <property type="molecule type" value="Genomic_DNA"/>
</dbReference>
<evidence type="ECO:0000313" key="5">
    <source>
        <dbReference type="Proteomes" id="UP001151760"/>
    </source>
</evidence>
<keyword evidence="3" id="KW-1133">Transmembrane helix</keyword>
<organism evidence="4 5">
    <name type="scientific">Tanacetum coccineum</name>
    <dbReference type="NCBI Taxonomy" id="301880"/>
    <lineage>
        <taxon>Eukaryota</taxon>
        <taxon>Viridiplantae</taxon>
        <taxon>Streptophyta</taxon>
        <taxon>Embryophyta</taxon>
        <taxon>Tracheophyta</taxon>
        <taxon>Spermatophyta</taxon>
        <taxon>Magnoliopsida</taxon>
        <taxon>eudicotyledons</taxon>
        <taxon>Gunneridae</taxon>
        <taxon>Pentapetalae</taxon>
        <taxon>asterids</taxon>
        <taxon>campanulids</taxon>
        <taxon>Asterales</taxon>
        <taxon>Asteraceae</taxon>
        <taxon>Asteroideae</taxon>
        <taxon>Anthemideae</taxon>
        <taxon>Anthemidinae</taxon>
        <taxon>Tanacetum</taxon>
    </lineage>
</organism>
<dbReference type="Gene3D" id="3.30.260.10">
    <property type="entry name" value="TCP-1-like chaperonin intermediate domain"/>
    <property type="match status" value="1"/>
</dbReference>
<dbReference type="InterPro" id="IPR027413">
    <property type="entry name" value="GROEL-like_equatorial_sf"/>
</dbReference>
<dbReference type="InterPro" id="IPR027410">
    <property type="entry name" value="TCP-1-like_intermed_sf"/>
</dbReference>
<name>A0ABQ5GSM7_9ASTR</name>
<reference evidence="4" key="2">
    <citation type="submission" date="2022-01" db="EMBL/GenBank/DDBJ databases">
        <authorList>
            <person name="Yamashiro T."/>
            <person name="Shiraishi A."/>
            <person name="Satake H."/>
            <person name="Nakayama K."/>
        </authorList>
    </citation>
    <scope>NUCLEOTIDE SEQUENCE</scope>
</reference>
<evidence type="ECO:0000313" key="4">
    <source>
        <dbReference type="EMBL" id="GJT78673.1"/>
    </source>
</evidence>
<evidence type="ECO:0000256" key="2">
    <source>
        <dbReference type="ARBA" id="ARBA00023186"/>
    </source>
</evidence>
<dbReference type="InterPro" id="IPR027409">
    <property type="entry name" value="GroEL-like_apical_dom_sf"/>
</dbReference>
<dbReference type="Proteomes" id="UP001151760">
    <property type="component" value="Unassembled WGS sequence"/>
</dbReference>
<comment type="similarity">
    <text evidence="1">Belongs to the chaperonin (HSP60) family.</text>
</comment>
<reference evidence="4" key="1">
    <citation type="journal article" date="2022" name="Int. J. Mol. Sci.">
        <title>Draft Genome of Tanacetum Coccineum: Genomic Comparison of Closely Related Tanacetum-Family Plants.</title>
        <authorList>
            <person name="Yamashiro T."/>
            <person name="Shiraishi A."/>
            <person name="Nakayama K."/>
            <person name="Satake H."/>
        </authorList>
    </citation>
    <scope>NUCLEOTIDE SEQUENCE</scope>
</reference>
<evidence type="ECO:0000256" key="3">
    <source>
        <dbReference type="SAM" id="Phobius"/>
    </source>
</evidence>